<dbReference type="OrthoDB" id="2902336at2"/>
<dbReference type="Proteomes" id="UP000237310">
    <property type="component" value="Unassembled WGS sequence"/>
</dbReference>
<dbReference type="InterPro" id="IPR001387">
    <property type="entry name" value="Cro/C1-type_HTH"/>
</dbReference>
<keyword evidence="1" id="KW-0238">DNA-binding</keyword>
<dbReference type="SUPFAM" id="SSF47413">
    <property type="entry name" value="lambda repressor-like DNA-binding domains"/>
    <property type="match status" value="1"/>
</dbReference>
<dbReference type="Gene3D" id="1.10.260.40">
    <property type="entry name" value="lambda repressor-like DNA-binding domains"/>
    <property type="match status" value="1"/>
</dbReference>
<accession>A0A2S5AB18</accession>
<dbReference type="RefSeq" id="WP_103805644.1">
    <property type="nucleotide sequence ID" value="NZ_PQVG01000004.1"/>
</dbReference>
<dbReference type="PANTHER" id="PTHR46797:SF1">
    <property type="entry name" value="METHYLPHOSPHONATE SYNTHASE"/>
    <property type="match status" value="1"/>
</dbReference>
<evidence type="ECO:0000256" key="1">
    <source>
        <dbReference type="ARBA" id="ARBA00023125"/>
    </source>
</evidence>
<dbReference type="GO" id="GO:0003677">
    <property type="term" value="F:DNA binding"/>
    <property type="evidence" value="ECO:0007669"/>
    <property type="project" value="UniProtKB-KW"/>
</dbReference>
<sequence length="72" mass="8199">MKDSIQIQVGKRIQKIRIEKNISQQDLAAKCNFEKSNMSRLEAGRANATLSTLDIVSKALEINMIELFKFND</sequence>
<organism evidence="3 4">
    <name type="scientific">Flavobacterium alvei</name>
    <dbReference type="NCBI Taxonomy" id="2080416"/>
    <lineage>
        <taxon>Bacteria</taxon>
        <taxon>Pseudomonadati</taxon>
        <taxon>Bacteroidota</taxon>
        <taxon>Flavobacteriia</taxon>
        <taxon>Flavobacteriales</taxon>
        <taxon>Flavobacteriaceae</taxon>
        <taxon>Flavobacterium</taxon>
    </lineage>
</organism>
<dbReference type="SMART" id="SM00530">
    <property type="entry name" value="HTH_XRE"/>
    <property type="match status" value="1"/>
</dbReference>
<protein>
    <submittedName>
        <fullName evidence="3">XRE family transcriptional regulator</fullName>
    </submittedName>
</protein>
<gene>
    <name evidence="3" type="ORF">C3L50_07955</name>
</gene>
<comment type="caution">
    <text evidence="3">The sequence shown here is derived from an EMBL/GenBank/DDBJ whole genome shotgun (WGS) entry which is preliminary data.</text>
</comment>
<dbReference type="PROSITE" id="PS50943">
    <property type="entry name" value="HTH_CROC1"/>
    <property type="match status" value="1"/>
</dbReference>
<dbReference type="EMBL" id="PQVG01000004">
    <property type="protein sequence ID" value="POY39755.1"/>
    <property type="molecule type" value="Genomic_DNA"/>
</dbReference>
<evidence type="ECO:0000313" key="4">
    <source>
        <dbReference type="Proteomes" id="UP000237310"/>
    </source>
</evidence>
<dbReference type="InterPro" id="IPR050807">
    <property type="entry name" value="TransReg_Diox_bact_type"/>
</dbReference>
<name>A0A2S5AB18_9FLAO</name>
<proteinExistence type="predicted"/>
<feature type="domain" description="HTH cro/C1-type" evidence="2">
    <location>
        <begin position="13"/>
        <end position="67"/>
    </location>
</feature>
<reference evidence="3 4" key="1">
    <citation type="submission" date="2018-01" db="EMBL/GenBank/DDBJ databases">
        <authorList>
            <person name="Gaut B.S."/>
            <person name="Morton B.R."/>
            <person name="Clegg M.T."/>
            <person name="Duvall M.R."/>
        </authorList>
    </citation>
    <scope>NUCLEOTIDE SEQUENCE [LARGE SCALE GENOMIC DNA]</scope>
    <source>
        <strain evidence="3 4">HR-AY</strain>
    </source>
</reference>
<dbReference type="GO" id="GO:0003700">
    <property type="term" value="F:DNA-binding transcription factor activity"/>
    <property type="evidence" value="ECO:0007669"/>
    <property type="project" value="TreeGrafter"/>
</dbReference>
<dbReference type="Pfam" id="PF13443">
    <property type="entry name" value="HTH_26"/>
    <property type="match status" value="1"/>
</dbReference>
<evidence type="ECO:0000313" key="3">
    <source>
        <dbReference type="EMBL" id="POY39755.1"/>
    </source>
</evidence>
<dbReference type="GO" id="GO:0005829">
    <property type="term" value="C:cytosol"/>
    <property type="evidence" value="ECO:0007669"/>
    <property type="project" value="TreeGrafter"/>
</dbReference>
<dbReference type="InterPro" id="IPR010982">
    <property type="entry name" value="Lambda_DNA-bd_dom_sf"/>
</dbReference>
<keyword evidence="4" id="KW-1185">Reference proteome</keyword>
<dbReference type="AlphaFoldDB" id="A0A2S5AB18"/>
<evidence type="ECO:0000259" key="2">
    <source>
        <dbReference type="PROSITE" id="PS50943"/>
    </source>
</evidence>
<dbReference type="PANTHER" id="PTHR46797">
    <property type="entry name" value="HTH-TYPE TRANSCRIPTIONAL REGULATOR"/>
    <property type="match status" value="1"/>
</dbReference>
<dbReference type="CDD" id="cd00093">
    <property type="entry name" value="HTH_XRE"/>
    <property type="match status" value="1"/>
</dbReference>